<proteinExistence type="predicted"/>
<evidence type="ECO:0000313" key="1">
    <source>
        <dbReference type="EMBL" id="MBE1490399.1"/>
    </source>
</evidence>
<keyword evidence="2" id="KW-1185">Reference proteome</keyword>
<dbReference type="EMBL" id="JADBEB010000001">
    <property type="protein sequence ID" value="MBE1490399.1"/>
    <property type="molecule type" value="Genomic_DNA"/>
</dbReference>
<sequence>MVDGGRFHNEAAAEFDGEIVVAHDLMRVAVPVRIPSGE</sequence>
<evidence type="ECO:0000313" key="2">
    <source>
        <dbReference type="Proteomes" id="UP000649753"/>
    </source>
</evidence>
<name>A0A927M9N6_9ACTN</name>
<dbReference type="Proteomes" id="UP000649753">
    <property type="component" value="Unassembled WGS sequence"/>
</dbReference>
<protein>
    <submittedName>
        <fullName evidence="1">Uncharacterized protein</fullName>
    </submittedName>
</protein>
<accession>A0A927M9N6</accession>
<organism evidence="1 2">
    <name type="scientific">Plantactinospora soyae</name>
    <dbReference type="NCBI Taxonomy" id="1544732"/>
    <lineage>
        <taxon>Bacteria</taxon>
        <taxon>Bacillati</taxon>
        <taxon>Actinomycetota</taxon>
        <taxon>Actinomycetes</taxon>
        <taxon>Micromonosporales</taxon>
        <taxon>Micromonosporaceae</taxon>
        <taxon>Plantactinospora</taxon>
    </lineage>
</organism>
<reference evidence="1" key="1">
    <citation type="submission" date="2020-10" db="EMBL/GenBank/DDBJ databases">
        <title>Sequencing the genomes of 1000 actinobacteria strains.</title>
        <authorList>
            <person name="Klenk H.-P."/>
        </authorList>
    </citation>
    <scope>NUCLEOTIDE SEQUENCE</scope>
    <source>
        <strain evidence="1">DSM 46832</strain>
    </source>
</reference>
<comment type="caution">
    <text evidence="1">The sequence shown here is derived from an EMBL/GenBank/DDBJ whole genome shotgun (WGS) entry which is preliminary data.</text>
</comment>
<dbReference type="AlphaFoldDB" id="A0A927M9N6"/>
<gene>
    <name evidence="1" type="ORF">H4W31_006037</name>
</gene>